<accession>A0A8X6V5K7</accession>
<keyword evidence="2" id="KW-1185">Reference proteome</keyword>
<reference evidence="1" key="1">
    <citation type="submission" date="2020-08" db="EMBL/GenBank/DDBJ databases">
        <title>Multicomponent nature underlies the extraordinary mechanical properties of spider dragline silk.</title>
        <authorList>
            <person name="Kono N."/>
            <person name="Nakamura H."/>
            <person name="Mori M."/>
            <person name="Yoshida Y."/>
            <person name="Ohtoshi R."/>
            <person name="Malay A.D."/>
            <person name="Moran D.A.P."/>
            <person name="Tomita M."/>
            <person name="Numata K."/>
            <person name="Arakawa K."/>
        </authorList>
    </citation>
    <scope>NUCLEOTIDE SEQUENCE</scope>
</reference>
<dbReference type="AlphaFoldDB" id="A0A8X6V5K7"/>
<dbReference type="EMBL" id="BMAU01021216">
    <property type="protein sequence ID" value="GFY00139.1"/>
    <property type="molecule type" value="Genomic_DNA"/>
</dbReference>
<sequence length="92" mass="10546">MDTCKWRVPLRRGGTLNSRRATSLLVRLVEEEERWEVPDHPQNWGGIEPNRTVTCMVLKAEENNRRKSSPLPSMNFVALDLMLISVTVDQVA</sequence>
<comment type="caution">
    <text evidence="1">The sequence shown here is derived from an EMBL/GenBank/DDBJ whole genome shotgun (WGS) entry which is preliminary data.</text>
</comment>
<proteinExistence type="predicted"/>
<protein>
    <submittedName>
        <fullName evidence="1">Uncharacterized protein</fullName>
    </submittedName>
</protein>
<dbReference type="Proteomes" id="UP000887159">
    <property type="component" value="Unassembled WGS sequence"/>
</dbReference>
<gene>
    <name evidence="1" type="primary">NCL1_36380</name>
    <name evidence="1" type="ORF">TNCV_1342371</name>
</gene>
<organism evidence="1 2">
    <name type="scientific">Trichonephila clavipes</name>
    <name type="common">Golden silk orbweaver</name>
    <name type="synonym">Nephila clavipes</name>
    <dbReference type="NCBI Taxonomy" id="2585209"/>
    <lineage>
        <taxon>Eukaryota</taxon>
        <taxon>Metazoa</taxon>
        <taxon>Ecdysozoa</taxon>
        <taxon>Arthropoda</taxon>
        <taxon>Chelicerata</taxon>
        <taxon>Arachnida</taxon>
        <taxon>Araneae</taxon>
        <taxon>Araneomorphae</taxon>
        <taxon>Entelegynae</taxon>
        <taxon>Araneoidea</taxon>
        <taxon>Nephilidae</taxon>
        <taxon>Trichonephila</taxon>
    </lineage>
</organism>
<evidence type="ECO:0000313" key="1">
    <source>
        <dbReference type="EMBL" id="GFY00139.1"/>
    </source>
</evidence>
<evidence type="ECO:0000313" key="2">
    <source>
        <dbReference type="Proteomes" id="UP000887159"/>
    </source>
</evidence>
<name>A0A8X6V5K7_TRICX</name>